<sequence>MSRHLTLLIVFSLMLAAIFFGETQGCPRTGGRGGGSRRSSGCGTYDPRHYTCCRGTLHLGGGQSCCGSRAYSLHHRTCCRGILHFGSGRSCCGSKAYDYSFSRCCNGRVVFGLHC</sequence>
<feature type="domain" description="Galaxin-like repeats" evidence="2">
    <location>
        <begin position="40"/>
        <end position="110"/>
    </location>
</feature>
<evidence type="ECO:0000313" key="4">
    <source>
        <dbReference type="Proteomes" id="UP001209878"/>
    </source>
</evidence>
<keyword evidence="1" id="KW-0732">Signal</keyword>
<evidence type="ECO:0000256" key="1">
    <source>
        <dbReference type="SAM" id="SignalP"/>
    </source>
</evidence>
<protein>
    <recommendedName>
        <fullName evidence="2">Galaxin-like repeats domain-containing protein</fullName>
    </recommendedName>
</protein>
<comment type="caution">
    <text evidence="3">The sequence shown here is derived from an EMBL/GenBank/DDBJ whole genome shotgun (WGS) entry which is preliminary data.</text>
</comment>
<dbReference type="InterPro" id="IPR056601">
    <property type="entry name" value="Galaxin_dom"/>
</dbReference>
<proteinExistence type="predicted"/>
<evidence type="ECO:0000259" key="2">
    <source>
        <dbReference type="Pfam" id="PF24748"/>
    </source>
</evidence>
<dbReference type="Proteomes" id="UP001209878">
    <property type="component" value="Unassembled WGS sequence"/>
</dbReference>
<accession>A0AAD9UG75</accession>
<dbReference type="AlphaFoldDB" id="A0AAD9UG75"/>
<feature type="chain" id="PRO_5041897604" description="Galaxin-like repeats domain-containing protein" evidence="1">
    <location>
        <begin position="26"/>
        <end position="115"/>
    </location>
</feature>
<evidence type="ECO:0000313" key="3">
    <source>
        <dbReference type="EMBL" id="KAK2188179.1"/>
    </source>
</evidence>
<feature type="signal peptide" evidence="1">
    <location>
        <begin position="1"/>
        <end position="25"/>
    </location>
</feature>
<organism evidence="3 4">
    <name type="scientific">Ridgeia piscesae</name>
    <name type="common">Tubeworm</name>
    <dbReference type="NCBI Taxonomy" id="27915"/>
    <lineage>
        <taxon>Eukaryota</taxon>
        <taxon>Metazoa</taxon>
        <taxon>Spiralia</taxon>
        <taxon>Lophotrochozoa</taxon>
        <taxon>Annelida</taxon>
        <taxon>Polychaeta</taxon>
        <taxon>Sedentaria</taxon>
        <taxon>Canalipalpata</taxon>
        <taxon>Sabellida</taxon>
        <taxon>Siboglinidae</taxon>
        <taxon>Ridgeia</taxon>
    </lineage>
</organism>
<keyword evidence="4" id="KW-1185">Reference proteome</keyword>
<reference evidence="3" key="1">
    <citation type="journal article" date="2023" name="Mol. Biol. Evol.">
        <title>Third-Generation Sequencing Reveals the Adaptive Role of the Epigenome in Three Deep-Sea Polychaetes.</title>
        <authorList>
            <person name="Perez M."/>
            <person name="Aroh O."/>
            <person name="Sun Y."/>
            <person name="Lan Y."/>
            <person name="Juniper S.K."/>
            <person name="Young C.R."/>
            <person name="Angers B."/>
            <person name="Qian P.Y."/>
        </authorList>
    </citation>
    <scope>NUCLEOTIDE SEQUENCE</scope>
    <source>
        <strain evidence="3">R07B-5</strain>
    </source>
</reference>
<dbReference type="EMBL" id="JAODUO010000141">
    <property type="protein sequence ID" value="KAK2188179.1"/>
    <property type="molecule type" value="Genomic_DNA"/>
</dbReference>
<gene>
    <name evidence="3" type="ORF">NP493_142g03005</name>
</gene>
<dbReference type="Pfam" id="PF24748">
    <property type="entry name" value="Galaxin_repeat"/>
    <property type="match status" value="1"/>
</dbReference>
<name>A0AAD9UG75_RIDPI</name>